<keyword evidence="4" id="KW-0804">Transcription</keyword>
<dbReference type="GO" id="GO:0003677">
    <property type="term" value="F:DNA binding"/>
    <property type="evidence" value="ECO:0007669"/>
    <property type="project" value="UniProtKB-KW"/>
</dbReference>
<dbReference type="PANTHER" id="PTHR15180">
    <property type="entry name" value="GENERAL TRANSCRIPTION FACTOR 3C POLYPEPTIDE 1"/>
    <property type="match status" value="1"/>
</dbReference>
<feature type="region of interest" description="Disordered" evidence="6">
    <location>
        <begin position="521"/>
        <end position="763"/>
    </location>
</feature>
<dbReference type="CDD" id="cd16169">
    <property type="entry name" value="Tau138_eWH"/>
    <property type="match status" value="1"/>
</dbReference>
<organism evidence="9 10">
    <name type="scientific">Ephemerocybe angulata</name>
    <dbReference type="NCBI Taxonomy" id="980116"/>
    <lineage>
        <taxon>Eukaryota</taxon>
        <taxon>Fungi</taxon>
        <taxon>Dikarya</taxon>
        <taxon>Basidiomycota</taxon>
        <taxon>Agaricomycotina</taxon>
        <taxon>Agaricomycetes</taxon>
        <taxon>Agaricomycetidae</taxon>
        <taxon>Agaricales</taxon>
        <taxon>Agaricineae</taxon>
        <taxon>Psathyrellaceae</taxon>
        <taxon>Ephemerocybe</taxon>
    </lineage>
</organism>
<name>A0A8H5BHG7_9AGAR</name>
<feature type="region of interest" description="Disordered" evidence="6">
    <location>
        <begin position="1795"/>
        <end position="1825"/>
    </location>
</feature>
<dbReference type="InterPro" id="IPR035625">
    <property type="entry name" value="Tfc3-like_eWH"/>
</dbReference>
<dbReference type="GO" id="GO:0042791">
    <property type="term" value="P:5S class rRNA transcription by RNA polymerase III"/>
    <property type="evidence" value="ECO:0007669"/>
    <property type="project" value="TreeGrafter"/>
</dbReference>
<dbReference type="PANTHER" id="PTHR15180:SF1">
    <property type="entry name" value="GENERAL TRANSCRIPTION FACTOR 3C POLYPEPTIDE 1"/>
    <property type="match status" value="1"/>
</dbReference>
<dbReference type="GO" id="GO:0000127">
    <property type="term" value="C:transcription factor TFIIIC complex"/>
    <property type="evidence" value="ECO:0007669"/>
    <property type="project" value="InterPro"/>
</dbReference>
<evidence type="ECO:0000256" key="5">
    <source>
        <dbReference type="ARBA" id="ARBA00023242"/>
    </source>
</evidence>
<feature type="compositionally biased region" description="Basic residues" evidence="6">
    <location>
        <begin position="1405"/>
        <end position="1415"/>
    </location>
</feature>
<evidence type="ECO:0000313" key="9">
    <source>
        <dbReference type="EMBL" id="KAF5323355.1"/>
    </source>
</evidence>
<evidence type="ECO:0000313" key="10">
    <source>
        <dbReference type="Proteomes" id="UP000541558"/>
    </source>
</evidence>
<keyword evidence="3" id="KW-0238">DNA-binding</keyword>
<comment type="caution">
    <text evidence="9">The sequence shown here is derived from an EMBL/GenBank/DDBJ whole genome shotgun (WGS) entry which is preliminary data.</text>
</comment>
<evidence type="ECO:0008006" key="11">
    <source>
        <dbReference type="Google" id="ProtNLM"/>
    </source>
</evidence>
<dbReference type="InterPro" id="IPR044210">
    <property type="entry name" value="Tfc3-like"/>
</dbReference>
<evidence type="ECO:0000256" key="1">
    <source>
        <dbReference type="ARBA" id="ARBA00004123"/>
    </source>
</evidence>
<evidence type="ECO:0000256" key="4">
    <source>
        <dbReference type="ARBA" id="ARBA00023163"/>
    </source>
</evidence>
<protein>
    <recommendedName>
        <fullName evidence="11">B-block binding subunit of TFIIIC domain-containing protein</fullName>
    </recommendedName>
</protein>
<dbReference type="EMBL" id="JAACJK010000166">
    <property type="protein sequence ID" value="KAF5323355.1"/>
    <property type="molecule type" value="Genomic_DNA"/>
</dbReference>
<evidence type="ECO:0000259" key="8">
    <source>
        <dbReference type="Pfam" id="PF20222"/>
    </source>
</evidence>
<feature type="compositionally biased region" description="Polar residues" evidence="6">
    <location>
        <begin position="1690"/>
        <end position="1699"/>
    </location>
</feature>
<keyword evidence="10" id="KW-1185">Reference proteome</keyword>
<dbReference type="GO" id="GO:0006384">
    <property type="term" value="P:transcription initiation at RNA polymerase III promoter"/>
    <property type="evidence" value="ECO:0007669"/>
    <property type="project" value="InterPro"/>
</dbReference>
<evidence type="ECO:0000256" key="6">
    <source>
        <dbReference type="SAM" id="MobiDB-lite"/>
    </source>
</evidence>
<dbReference type="Proteomes" id="UP000541558">
    <property type="component" value="Unassembled WGS sequence"/>
</dbReference>
<dbReference type="InterPro" id="IPR046488">
    <property type="entry name" value="Sfc3/Tfc3_C"/>
</dbReference>
<sequence length="2051" mass="228432">MDELLHHCLRELSFDGDLGCDVSRLNDFVAGFYAHSGRGVPQNSDRTFCSFVWSLVVQHPTVVVGLVPQGVSSEVWVAPQTSAKRKAKASGQEHVETTPAKLELIPHAKTIPLEELVQTYGDRLRIAVEPAAIFAAVTGSHIRSSRMSPMVYSALQIITRGRDEGVTVVQLGQKSKYDQKTCFYLVKQLTEMDLVAKVRRGGVGTHFCIHKYFYDRSPSWQAIREEETQAEESQVKPDRVIDAEDLDTTSPSVLQFSPIDSRHLSSLPLVKARVVKLLKASQSQIHAANNLLITLGFHNPTKTDRRFFQSRIRELIQQGVIEKVIVPSNRKNSSGSTVKCFRLVDEAGGRDEIDDDGVVVQADDEKDDDAVDGDSIVKANITIHKQILDLLEESGSTGMTLNELSTALGNFDKRTIELFLARADKSHPPKHLADLGIAGLMETSGRERRHRYYTVAAYRELVSTEQLDKSAAGFHDIDLNQAGGFASYPESMFFDEAGALNNFEDTFHRVSRPAKKAFKNPILADGTVKKGRPRKTPGDNEAGSATIKKAKRKRADEDDADDEHPSAIEEKKKKKGTADPQVSKKRGRPRKVQAPEAEAIVDVAEAPPKKRGRASKRKADEEEEAATSIKPKRLRRARREVEVDQTPELPTEIPQASSPRPSALEGSRSEPPRIVVEAPPSPKVIVPRAAPPVSAEGPPTTVLAEAEGEITSQGFTPCEPQEPMDIDATSPPPTPASMVPVNQPSRRDYAEPSPSKDVAPRTRGRVNVSHLRRENEFLRVLEESGGIVNTQTKEFFDAHTALLDVLTKAGEPTSAPVGTRTDKRTAAITIEGLESKGKVKQLKTSVSTHTGVSKPANVVYLPSVEQERLNTYLAELSRVPGPSIPSSGSAVKIKEAVEYGADPTVTARGILPLQLLQLEQPGENKKERWSKNAARADQLFAYDDATIRDVLLAERTTQGQMYGFIVGRAARAREFHLSTLKVLTSGSPSPYMIPESRIVDLSYFSNELPVGLFTAFVSALSHSENLTNLFATEEGRNTPVKDLPTDIHTLLQVGRSRARSRILDTLDLLQSLKLVTPLKISGSEQPWITCPQHEKHPTAFDIASDHVWNPNTPHAAPTYWHFNAEAPLFLWSVSDCDPPFWKEVPVSSLDQAKDFWRLLENASIDRYLPRAITADRPAGSVLPNISAARTLRRPVSWNGNYSLTWHQSKFLEKSIDLSSGETALEEEDDEARASKIRRLCWVTSAPQHVVEDFLRAARVKIANDKVKLRGQDKEAKRLKKMEDSKLALARKAEEARAHRESQWTSLLEQVHPDDLGAATNRVEQVHKRFMQAGSVKDLSKWEKEVLDAIREADLVSKKVMKVSSKRPVLTRPTLPVFTSEPLSATGVTITALINQQKPLLDQGVYKRKPKNKKKAAAPEPEPEPAEEKKSTRRHRFQWNKEYDELARDASVIIRARCRSHARLDWTALEQVFPAVPRNTVRQRLSNIRSESAGNESYLRRLEDRWYGLWVKHRGTDALPDDHPESPSNFHLIQHIEFLRQNVDKNALRVGYGQGKEIMANIIPRDVASLLTGYHVAEETSIAPPWDFVWNAVVEEGREKRLLSQCFTVETEPKSYDKFQDSDERMLAEAALKMTMGSPHESYNCDNASTLLRSVGEEVVSKATQNMLGKGILSKSQRDPTKHRPGRQLKISDSNQNTMGGTIPKDTYNDAVALLESAQAAEIIWRDWPLTATDGDTVALIHLVSEGQVEFKVDTSEPQAARPGLDWNSKRADDDQIETAISVKYGNSIASASEAEMDWSTSVAGTGEPDAAHGGPPEVNVDDAHSALSSSGNPVCCRQLAKRLENATVDCPDCLEETWSLLKLSLTAEETAIAEEIMSKVRNAGKAGCRKAQLLNDGLDQQLLPHVIQKLVDADTPLLYWVGYNYPQLVFGEHISSWTVVVSESPLCRVLPRRWLTIDGTKIRDYWQAALRAVMALIIFRPGVSQAEIRWRLRTVYDRQEIAEVLCHLQAEGYLSLRRMRDSRGAWDAFPPDEHEEDTQLWFLGERCWFQV</sequence>
<evidence type="ECO:0000256" key="2">
    <source>
        <dbReference type="ARBA" id="ARBA00022553"/>
    </source>
</evidence>
<dbReference type="InterPro" id="IPR007309">
    <property type="entry name" value="TFIIIC_Bblock-bd"/>
</dbReference>
<evidence type="ECO:0000256" key="3">
    <source>
        <dbReference type="ARBA" id="ARBA00023125"/>
    </source>
</evidence>
<feature type="domain" description="Transcription factor tau subunit sfc3/Tfc3 C-terminal" evidence="8">
    <location>
        <begin position="1432"/>
        <end position="1783"/>
    </location>
</feature>
<dbReference type="GO" id="GO:0005634">
    <property type="term" value="C:nucleus"/>
    <property type="evidence" value="ECO:0007669"/>
    <property type="project" value="UniProtKB-SubCell"/>
</dbReference>
<feature type="region of interest" description="Disordered" evidence="6">
    <location>
        <begin position="1402"/>
        <end position="1434"/>
    </location>
</feature>
<proteinExistence type="predicted"/>
<gene>
    <name evidence="9" type="ORF">D9611_005809</name>
</gene>
<evidence type="ECO:0000259" key="7">
    <source>
        <dbReference type="Pfam" id="PF04182"/>
    </source>
</evidence>
<comment type="subcellular location">
    <subcellularLocation>
        <location evidence="1">Nucleus</location>
    </subcellularLocation>
</comment>
<dbReference type="OrthoDB" id="68020at2759"/>
<reference evidence="9 10" key="1">
    <citation type="journal article" date="2020" name="ISME J.">
        <title>Uncovering the hidden diversity of litter-decomposition mechanisms in mushroom-forming fungi.</title>
        <authorList>
            <person name="Floudas D."/>
            <person name="Bentzer J."/>
            <person name="Ahren D."/>
            <person name="Johansson T."/>
            <person name="Persson P."/>
            <person name="Tunlid A."/>
        </authorList>
    </citation>
    <scope>NUCLEOTIDE SEQUENCE [LARGE SCALE GENOMIC DNA]</scope>
    <source>
        <strain evidence="9 10">CBS 175.51</strain>
    </source>
</reference>
<keyword evidence="5" id="KW-0539">Nucleus</keyword>
<dbReference type="Pfam" id="PF20222">
    <property type="entry name" value="DUF6581"/>
    <property type="match status" value="1"/>
</dbReference>
<dbReference type="Pfam" id="PF04182">
    <property type="entry name" value="B-block_TFIIIC"/>
    <property type="match status" value="1"/>
</dbReference>
<accession>A0A8H5BHG7</accession>
<feature type="region of interest" description="Disordered" evidence="6">
    <location>
        <begin position="1669"/>
        <end position="1702"/>
    </location>
</feature>
<keyword evidence="2" id="KW-0597">Phosphoprotein</keyword>
<feature type="domain" description="B-block binding subunit of TFIIIC" evidence="7">
    <location>
        <begin position="149"/>
        <end position="214"/>
    </location>
</feature>